<dbReference type="AlphaFoldDB" id="A0A9W6BXY0"/>
<keyword evidence="2" id="KW-1185">Reference proteome</keyword>
<reference evidence="1 2" key="1">
    <citation type="journal article" date="2023" name="Commun. Biol.">
        <title>Reorganization of the ancestral sex-determining regions during the evolution of trioecy in Pleodorina starrii.</title>
        <authorList>
            <person name="Takahashi K."/>
            <person name="Suzuki S."/>
            <person name="Kawai-Toyooka H."/>
            <person name="Yamamoto K."/>
            <person name="Hamaji T."/>
            <person name="Ootsuki R."/>
            <person name="Yamaguchi H."/>
            <person name="Kawachi M."/>
            <person name="Higashiyama T."/>
            <person name="Nozaki H."/>
        </authorList>
    </citation>
    <scope>NUCLEOTIDE SEQUENCE [LARGE SCALE GENOMIC DNA]</scope>
    <source>
        <strain evidence="1 2">NIES-4479</strain>
    </source>
</reference>
<sequence>MACARLIVNSCWRARVQVYAAANVRTISQLVGCGGLRQIGECESRSTGSAAYRSLHNISASCGVPKPAANPAALARHLMNVSSCLDLYYSAGSDEDC</sequence>
<accession>A0A9W6BXY0</accession>
<dbReference type="EMBL" id="BRXU01000030">
    <property type="protein sequence ID" value="GLC59900.1"/>
    <property type="molecule type" value="Genomic_DNA"/>
</dbReference>
<proteinExistence type="predicted"/>
<organism evidence="1 2">
    <name type="scientific">Pleodorina starrii</name>
    <dbReference type="NCBI Taxonomy" id="330485"/>
    <lineage>
        <taxon>Eukaryota</taxon>
        <taxon>Viridiplantae</taxon>
        <taxon>Chlorophyta</taxon>
        <taxon>core chlorophytes</taxon>
        <taxon>Chlorophyceae</taxon>
        <taxon>CS clade</taxon>
        <taxon>Chlamydomonadales</taxon>
        <taxon>Volvocaceae</taxon>
        <taxon>Pleodorina</taxon>
    </lineage>
</organism>
<dbReference type="Proteomes" id="UP001165080">
    <property type="component" value="Unassembled WGS sequence"/>
</dbReference>
<gene>
    <name evidence="1" type="primary">PLESTMB000675</name>
    <name evidence="1" type="ORF">PLESTB_001550500</name>
</gene>
<evidence type="ECO:0000313" key="2">
    <source>
        <dbReference type="Proteomes" id="UP001165080"/>
    </source>
</evidence>
<comment type="caution">
    <text evidence="1">The sequence shown here is derived from an EMBL/GenBank/DDBJ whole genome shotgun (WGS) entry which is preliminary data.</text>
</comment>
<name>A0A9W6BXY0_9CHLO</name>
<protein>
    <submittedName>
        <fullName evidence="1">Uncharacterized protein</fullName>
    </submittedName>
</protein>
<evidence type="ECO:0000313" key="1">
    <source>
        <dbReference type="EMBL" id="GLC59900.1"/>
    </source>
</evidence>